<sequence length="278" mass="33110">MKNEEKKSNIKKIILILLGLFFLLILIPKGIQEYVNNSFDVEKPHLARKVVKVVKYKKIKEEVAIIGNELKKVLKKEKNNKTANKIRMLIETDNRFCEDLEKDKEDNKIFDCYQKLKIDMMEFKPLVKDENISKLLNDKVINKETLAEPIVKEIYIQPDRRIKSNKEKIYETLLSDYNNLFNDYIENIEICKNLDIEYKNQRERKDLNEKVILKQNKNLIDCYETLELTSEGLESITEDLTKNYSKKIKKDTKRMIKVFSENKNMIKKNLIDLRIKIN</sequence>
<proteinExistence type="predicted"/>
<dbReference type="EMBL" id="FPHN01000113">
    <property type="protein sequence ID" value="SFV60353.1"/>
    <property type="molecule type" value="Genomic_DNA"/>
</dbReference>
<gene>
    <name evidence="2" type="ORF">MNB_SV-14-339</name>
</gene>
<dbReference type="AlphaFoldDB" id="A0A1W1C3M9"/>
<evidence type="ECO:0000256" key="1">
    <source>
        <dbReference type="SAM" id="Phobius"/>
    </source>
</evidence>
<name>A0A1W1C3M9_9ZZZZ</name>
<protein>
    <submittedName>
        <fullName evidence="2">Uncharacterized protein</fullName>
    </submittedName>
</protein>
<feature type="transmembrane region" description="Helical" evidence="1">
    <location>
        <begin position="12"/>
        <end position="31"/>
    </location>
</feature>
<reference evidence="2" key="1">
    <citation type="submission" date="2016-10" db="EMBL/GenBank/DDBJ databases">
        <authorList>
            <person name="de Groot N.N."/>
        </authorList>
    </citation>
    <scope>NUCLEOTIDE SEQUENCE</scope>
</reference>
<evidence type="ECO:0000313" key="2">
    <source>
        <dbReference type="EMBL" id="SFV60353.1"/>
    </source>
</evidence>
<keyword evidence="1" id="KW-0472">Membrane</keyword>
<accession>A0A1W1C3M9</accession>
<keyword evidence="1" id="KW-0812">Transmembrane</keyword>
<keyword evidence="1" id="KW-1133">Transmembrane helix</keyword>
<organism evidence="2">
    <name type="scientific">hydrothermal vent metagenome</name>
    <dbReference type="NCBI Taxonomy" id="652676"/>
    <lineage>
        <taxon>unclassified sequences</taxon>
        <taxon>metagenomes</taxon>
        <taxon>ecological metagenomes</taxon>
    </lineage>
</organism>